<dbReference type="InterPro" id="IPR011701">
    <property type="entry name" value="MFS"/>
</dbReference>
<feature type="transmembrane region" description="Helical" evidence="5">
    <location>
        <begin position="150"/>
        <end position="174"/>
    </location>
</feature>
<reference evidence="8" key="1">
    <citation type="submission" date="2019-10" db="EMBL/GenBank/DDBJ databases">
        <title>Lacipirellula parvula gen. nov., sp. nov., representing a lineage of planctomycetes widespread in freshwater anoxic habitats, and description of the family Lacipirellulaceae.</title>
        <authorList>
            <person name="Dedysh S.N."/>
            <person name="Kulichevskaya I.S."/>
            <person name="Beletsky A.V."/>
            <person name="Rakitin A.L."/>
            <person name="Mardanov A.V."/>
            <person name="Ivanova A.A."/>
            <person name="Saltykova V.X."/>
            <person name="Rijpstra W.I.C."/>
            <person name="Sinninghe Damste J.S."/>
            <person name="Ravin N.V."/>
        </authorList>
    </citation>
    <scope>NUCLEOTIDE SEQUENCE [LARGE SCALE GENOMIC DNA]</scope>
    <source>
        <strain evidence="8">PX69</strain>
    </source>
</reference>
<feature type="domain" description="Major facilitator superfamily (MFS) profile" evidence="6">
    <location>
        <begin position="28"/>
        <end position="429"/>
    </location>
</feature>
<dbReference type="RefSeq" id="WP_152099570.1">
    <property type="nucleotide sequence ID" value="NZ_AP021861.1"/>
</dbReference>
<evidence type="ECO:0000256" key="2">
    <source>
        <dbReference type="ARBA" id="ARBA00022692"/>
    </source>
</evidence>
<protein>
    <recommendedName>
        <fullName evidence="6">Major facilitator superfamily (MFS) profile domain-containing protein</fullName>
    </recommendedName>
</protein>
<feature type="transmembrane region" description="Helical" evidence="5">
    <location>
        <begin position="93"/>
        <end position="112"/>
    </location>
</feature>
<keyword evidence="8" id="KW-1185">Reference proteome</keyword>
<proteinExistence type="predicted"/>
<feature type="transmembrane region" description="Helical" evidence="5">
    <location>
        <begin position="339"/>
        <end position="361"/>
    </location>
</feature>
<dbReference type="Pfam" id="PF07690">
    <property type="entry name" value="MFS_1"/>
    <property type="match status" value="1"/>
</dbReference>
<evidence type="ECO:0000256" key="5">
    <source>
        <dbReference type="SAM" id="Phobius"/>
    </source>
</evidence>
<dbReference type="SUPFAM" id="SSF103473">
    <property type="entry name" value="MFS general substrate transporter"/>
    <property type="match status" value="1"/>
</dbReference>
<dbReference type="InterPro" id="IPR036259">
    <property type="entry name" value="MFS_trans_sf"/>
</dbReference>
<gene>
    <name evidence="7" type="ORF">PLANPX_3503</name>
</gene>
<feature type="transmembrane region" description="Helical" evidence="5">
    <location>
        <begin position="315"/>
        <end position="333"/>
    </location>
</feature>
<dbReference type="AlphaFoldDB" id="A0A5K7XG71"/>
<feature type="transmembrane region" description="Helical" evidence="5">
    <location>
        <begin position="373"/>
        <end position="396"/>
    </location>
</feature>
<evidence type="ECO:0000313" key="7">
    <source>
        <dbReference type="EMBL" id="BBO33891.1"/>
    </source>
</evidence>
<dbReference type="EMBL" id="AP021861">
    <property type="protein sequence ID" value="BBO33891.1"/>
    <property type="molecule type" value="Genomic_DNA"/>
</dbReference>
<feature type="transmembrane region" description="Helical" evidence="5">
    <location>
        <begin position="63"/>
        <end position="81"/>
    </location>
</feature>
<feature type="transmembrane region" description="Helical" evidence="5">
    <location>
        <begin position="241"/>
        <end position="261"/>
    </location>
</feature>
<dbReference type="GO" id="GO:0016020">
    <property type="term" value="C:membrane"/>
    <property type="evidence" value="ECO:0007669"/>
    <property type="project" value="UniProtKB-SubCell"/>
</dbReference>
<feature type="transmembrane region" description="Helical" evidence="5">
    <location>
        <begin position="180"/>
        <end position="199"/>
    </location>
</feature>
<organism evidence="7 8">
    <name type="scientific">Lacipirellula parvula</name>
    <dbReference type="NCBI Taxonomy" id="2650471"/>
    <lineage>
        <taxon>Bacteria</taxon>
        <taxon>Pseudomonadati</taxon>
        <taxon>Planctomycetota</taxon>
        <taxon>Planctomycetia</taxon>
        <taxon>Pirellulales</taxon>
        <taxon>Lacipirellulaceae</taxon>
        <taxon>Lacipirellula</taxon>
    </lineage>
</organism>
<evidence type="ECO:0000313" key="8">
    <source>
        <dbReference type="Proteomes" id="UP000326837"/>
    </source>
</evidence>
<feature type="transmembrane region" description="Helical" evidence="5">
    <location>
        <begin position="281"/>
        <end position="303"/>
    </location>
</feature>
<dbReference type="KEGG" id="lpav:PLANPX_3503"/>
<keyword evidence="2 5" id="KW-0812">Transmembrane</keyword>
<dbReference type="InterPro" id="IPR020846">
    <property type="entry name" value="MFS_dom"/>
</dbReference>
<keyword evidence="3 5" id="KW-1133">Transmembrane helix</keyword>
<evidence type="ECO:0000259" key="6">
    <source>
        <dbReference type="PROSITE" id="PS50850"/>
    </source>
</evidence>
<accession>A0A5K7XG71</accession>
<feature type="transmembrane region" description="Helical" evidence="5">
    <location>
        <begin position="402"/>
        <end position="425"/>
    </location>
</feature>
<dbReference type="InterPro" id="IPR050382">
    <property type="entry name" value="MFS_Na/Anion_cotransporter"/>
</dbReference>
<dbReference type="PROSITE" id="PS50850">
    <property type="entry name" value="MFS"/>
    <property type="match status" value="1"/>
</dbReference>
<name>A0A5K7XG71_9BACT</name>
<dbReference type="CDD" id="cd17319">
    <property type="entry name" value="MFS_ExuT_GudP_like"/>
    <property type="match status" value="1"/>
</dbReference>
<evidence type="ECO:0000256" key="1">
    <source>
        <dbReference type="ARBA" id="ARBA00004141"/>
    </source>
</evidence>
<dbReference type="Proteomes" id="UP000326837">
    <property type="component" value="Chromosome"/>
</dbReference>
<dbReference type="PANTHER" id="PTHR11662:SF285">
    <property type="entry name" value="HEXURONATE TRANSPORTER"/>
    <property type="match status" value="1"/>
</dbReference>
<evidence type="ECO:0000256" key="3">
    <source>
        <dbReference type="ARBA" id="ARBA00022989"/>
    </source>
</evidence>
<dbReference type="PANTHER" id="PTHR11662">
    <property type="entry name" value="SOLUTE CARRIER FAMILY 17"/>
    <property type="match status" value="1"/>
</dbReference>
<dbReference type="GO" id="GO:0015134">
    <property type="term" value="F:hexuronate transmembrane transporter activity"/>
    <property type="evidence" value="ECO:0007669"/>
    <property type="project" value="TreeGrafter"/>
</dbReference>
<evidence type="ECO:0000256" key="4">
    <source>
        <dbReference type="ARBA" id="ARBA00023136"/>
    </source>
</evidence>
<comment type="subcellular location">
    <subcellularLocation>
        <location evidence="1">Membrane</location>
        <topology evidence="1">Multi-pass membrane protein</topology>
    </subcellularLocation>
</comment>
<dbReference type="Gene3D" id="1.20.1250.20">
    <property type="entry name" value="MFS general substrate transporter like domains"/>
    <property type="match status" value="2"/>
</dbReference>
<keyword evidence="4 5" id="KW-0472">Membrane</keyword>
<sequence length="437" mass="47348">MLATAPVDAPNETARPSVGPTGNVRWKICALLFFAAMINYVDRAVFGILKPKLMTELNWNEETFANVTASFTFAYALGYGFAGRAMDLLGVRVGYALCVAAWSAAAMGNGLVRTALGFSFMRGALGLAEGGNFPAAIKSVSQWFPKRERALATGIFNSGSSVGALVAPMMVPWITENYGWPAAFYATGFLGFIWLVFWWKWYEAPERHPSVSASELAYIQSDPIDPPQAISWLELLRHRQVWAFIVGMSLSSPIWWFYLYWAAGFLYERFGFDLKNIGPPLVVIYVSADVGSIAGGWLSGWLLKRGWSLNAARKITLLVCALCVVPVFGAALVTNGWIAVGLIALAAAAHQGFSANLYTLVSDMAPRKVVSSIVGLGGMAAGFVGMGFQIGTGYVLEHWKSGYLAILGVASVSYLVNVLIIHLLVPRLEPMRIDSAA</sequence>
<feature type="transmembrane region" description="Helical" evidence="5">
    <location>
        <begin position="24"/>
        <end position="42"/>
    </location>
</feature>